<keyword evidence="3" id="KW-0489">Methyltransferase</keyword>
<dbReference type="EC" id="2.1.1.-" evidence="3"/>
<dbReference type="GO" id="GO:0032259">
    <property type="term" value="P:methylation"/>
    <property type="evidence" value="ECO:0007669"/>
    <property type="project" value="UniProtKB-KW"/>
</dbReference>
<dbReference type="InterPro" id="IPR029063">
    <property type="entry name" value="SAM-dependent_MTases_sf"/>
</dbReference>
<dbReference type="Gene3D" id="3.40.50.150">
    <property type="entry name" value="Vaccinia Virus protein VP39"/>
    <property type="match status" value="1"/>
</dbReference>
<comment type="caution">
    <text evidence="3">The sequence shown here is derived from an EMBL/GenBank/DDBJ whole genome shotgun (WGS) entry which is preliminary data.</text>
</comment>
<evidence type="ECO:0000313" key="3">
    <source>
        <dbReference type="EMBL" id="MFC6722992.1"/>
    </source>
</evidence>
<reference evidence="3 4" key="1">
    <citation type="journal article" date="2019" name="Int. J. Syst. Evol. Microbiol.">
        <title>The Global Catalogue of Microorganisms (GCM) 10K type strain sequencing project: providing services to taxonomists for standard genome sequencing and annotation.</title>
        <authorList>
            <consortium name="The Broad Institute Genomics Platform"/>
            <consortium name="The Broad Institute Genome Sequencing Center for Infectious Disease"/>
            <person name="Wu L."/>
            <person name="Ma J."/>
        </authorList>
    </citation>
    <scope>NUCLEOTIDE SEQUENCE [LARGE SCALE GENOMIC DNA]</scope>
    <source>
        <strain evidence="3 4">NBRC 111368</strain>
    </source>
</reference>
<dbReference type="GO" id="GO:0008168">
    <property type="term" value="F:methyltransferase activity"/>
    <property type="evidence" value="ECO:0007669"/>
    <property type="project" value="UniProtKB-KW"/>
</dbReference>
<dbReference type="Proteomes" id="UP001596328">
    <property type="component" value="Unassembled WGS sequence"/>
</dbReference>
<name>A0ABD5RVV5_9EURY</name>
<dbReference type="InterPro" id="IPR013216">
    <property type="entry name" value="Methyltransf_11"/>
</dbReference>
<evidence type="ECO:0000256" key="1">
    <source>
        <dbReference type="SAM" id="MobiDB-lite"/>
    </source>
</evidence>
<dbReference type="SUPFAM" id="SSF53335">
    <property type="entry name" value="S-adenosyl-L-methionine-dependent methyltransferases"/>
    <property type="match status" value="1"/>
</dbReference>
<feature type="compositionally biased region" description="Basic and acidic residues" evidence="1">
    <location>
        <begin position="1"/>
        <end position="16"/>
    </location>
</feature>
<dbReference type="EMBL" id="JBHSWU010000002">
    <property type="protein sequence ID" value="MFC6722992.1"/>
    <property type="molecule type" value="Genomic_DNA"/>
</dbReference>
<dbReference type="AlphaFoldDB" id="A0ABD5RVV5"/>
<feature type="domain" description="Methyltransferase type 11" evidence="2">
    <location>
        <begin position="51"/>
        <end position="135"/>
    </location>
</feature>
<gene>
    <name evidence="3" type="ORF">ACFQE1_01005</name>
</gene>
<evidence type="ECO:0000259" key="2">
    <source>
        <dbReference type="Pfam" id="PF08241"/>
    </source>
</evidence>
<dbReference type="Pfam" id="PF08241">
    <property type="entry name" value="Methyltransf_11"/>
    <property type="match status" value="1"/>
</dbReference>
<keyword evidence="4" id="KW-1185">Reference proteome</keyword>
<evidence type="ECO:0000313" key="4">
    <source>
        <dbReference type="Proteomes" id="UP001596328"/>
    </source>
</evidence>
<protein>
    <submittedName>
        <fullName evidence="3">Class I SAM-dependent methyltransferase</fullName>
        <ecNumber evidence="3">2.1.1.-</ecNumber>
    </submittedName>
</protein>
<accession>A0ABD5RVV5</accession>
<feature type="region of interest" description="Disordered" evidence="1">
    <location>
        <begin position="1"/>
        <end position="22"/>
    </location>
</feature>
<organism evidence="3 4">
    <name type="scientific">Halobium palmae</name>
    <dbReference type="NCBI Taxonomy" id="1776492"/>
    <lineage>
        <taxon>Archaea</taxon>
        <taxon>Methanobacteriati</taxon>
        <taxon>Methanobacteriota</taxon>
        <taxon>Stenosarchaea group</taxon>
        <taxon>Halobacteria</taxon>
        <taxon>Halobacteriales</taxon>
        <taxon>Haloferacaceae</taxon>
        <taxon>Halobium</taxon>
    </lineage>
</organism>
<sequence length="217" mass="24093">MSVERWRRAQQSEHQHPTHTSIGWTADEAAASYRENYGIDLDGFDGTFLVVGAGTGRVHALDIDGQAIGIDPLYQHFDEVPDSEASLATAAGEYIPLQDRCVDIAASHNVLDHVVNPLAVLNDIHRVLDEDGTFALMVNVFLLPAAVRRLLNSIDRPHPHHFAPDDVRNLLDEAGFKIVDETVEPLNPETKNAKMWIAINFARIRRIVIRAVPVPSE</sequence>
<keyword evidence="3" id="KW-0808">Transferase</keyword>
<proteinExistence type="predicted"/>